<feature type="region of interest" description="Disordered" evidence="1">
    <location>
        <begin position="194"/>
        <end position="232"/>
    </location>
</feature>
<evidence type="ECO:0000313" key="3">
    <source>
        <dbReference type="Proteomes" id="UP001530400"/>
    </source>
</evidence>
<evidence type="ECO:0000313" key="2">
    <source>
        <dbReference type="EMBL" id="KAL3782424.1"/>
    </source>
</evidence>
<gene>
    <name evidence="2" type="ORF">ACHAWO_007113</name>
</gene>
<feature type="compositionally biased region" description="Basic residues" evidence="1">
    <location>
        <begin position="204"/>
        <end position="213"/>
    </location>
</feature>
<evidence type="ECO:0000256" key="1">
    <source>
        <dbReference type="SAM" id="MobiDB-lite"/>
    </source>
</evidence>
<evidence type="ECO:0008006" key="4">
    <source>
        <dbReference type="Google" id="ProtNLM"/>
    </source>
</evidence>
<accession>A0ABD3P2F1</accession>
<proteinExistence type="predicted"/>
<dbReference type="InterPro" id="IPR029052">
    <property type="entry name" value="Metallo-depent_PP-like"/>
</dbReference>
<reference evidence="2 3" key="1">
    <citation type="submission" date="2024-10" db="EMBL/GenBank/DDBJ databases">
        <title>Updated reference genomes for cyclostephanoid diatoms.</title>
        <authorList>
            <person name="Roberts W.R."/>
            <person name="Alverson A.J."/>
        </authorList>
    </citation>
    <scope>NUCLEOTIDE SEQUENCE [LARGE SCALE GENOMIC DNA]</scope>
    <source>
        <strain evidence="2 3">AJA010-31</strain>
    </source>
</reference>
<name>A0ABD3P2F1_9STRA</name>
<dbReference type="EMBL" id="JALLPJ020000807">
    <property type="protein sequence ID" value="KAL3782424.1"/>
    <property type="molecule type" value="Genomic_DNA"/>
</dbReference>
<dbReference type="Proteomes" id="UP001530400">
    <property type="component" value="Unassembled WGS sequence"/>
</dbReference>
<organism evidence="2 3">
    <name type="scientific">Cyclotella atomus</name>
    <dbReference type="NCBI Taxonomy" id="382360"/>
    <lineage>
        <taxon>Eukaryota</taxon>
        <taxon>Sar</taxon>
        <taxon>Stramenopiles</taxon>
        <taxon>Ochrophyta</taxon>
        <taxon>Bacillariophyta</taxon>
        <taxon>Coscinodiscophyceae</taxon>
        <taxon>Thalassiosirophycidae</taxon>
        <taxon>Stephanodiscales</taxon>
        <taxon>Stephanodiscaceae</taxon>
        <taxon>Cyclotella</taxon>
    </lineage>
</organism>
<sequence length="577" mass="64300">MRLSPLSLLPFLATSTEIIHTKQIQTPFSDDPSITILSPLNTNVPPSHRRLQEDNSNDASLLQDLRQSSTTTNNKCDSSQSLWSLTLLTDNFPSQTSWTLKQVSTNELMIAGPPSNVEYTSNTSYNGEICILTGMKYVFRIIDEGGDGMCCDESNNGNKGGFTMSVDGKVFVDKMNVDEEWGKKSYLFHVGTLDTSSSGSSSKPTKKPSRKPSPKPTVWEVPTIPTGLSMPPVEEGAIPTPMPTEGAVDTYKPTSEPEEGVAVSFILMGDIPYYTNHKYCLNQQLRALNPAEMDYPYSFIVHVGDLKSGQSVDCVNEYYTDVADIFSSPLNTYHYDTRDVFFLIGDNDWCDCNDPGSAFSYWMNSFGNGNKYNWINKGPNPNGFGTFSTSNLRQSLEYDDDGSDSSSSYYPSSASNFAFFINKVLFIGLNQVGGAELGDESTRVRNNFLWTKSKMEQYAQQDMRTLVIFAHAAMSGARWEYFGQPFQALLQNSYPDMLVLYAHGDGHEFNLDRIDRYNPNLYQMECDSGDLGDPLLISIMRSGSERDGLNVDRRGGTYYGGDCAPDNRDKTWSSDMF</sequence>
<keyword evidence="3" id="KW-1185">Reference proteome</keyword>
<protein>
    <recommendedName>
        <fullName evidence="4">Calcineurin-like phosphoesterase domain-containing protein</fullName>
    </recommendedName>
</protein>
<dbReference type="AlphaFoldDB" id="A0ABD3P2F1"/>
<comment type="caution">
    <text evidence="2">The sequence shown here is derived from an EMBL/GenBank/DDBJ whole genome shotgun (WGS) entry which is preliminary data.</text>
</comment>
<dbReference type="SUPFAM" id="SSF56300">
    <property type="entry name" value="Metallo-dependent phosphatases"/>
    <property type="match status" value="1"/>
</dbReference>